<proteinExistence type="predicted"/>
<protein>
    <submittedName>
        <fullName evidence="1">Uncharacterized protein</fullName>
    </submittedName>
</protein>
<comment type="caution">
    <text evidence="1">The sequence shown here is derived from an EMBL/GenBank/DDBJ whole genome shotgun (WGS) entry which is preliminary data.</text>
</comment>
<accession>A0ACB8IK83</accession>
<organism evidence="1 2">
    <name type="scientific">Citrus sinensis</name>
    <name type="common">Sweet orange</name>
    <name type="synonym">Citrus aurantium var. sinensis</name>
    <dbReference type="NCBI Taxonomy" id="2711"/>
    <lineage>
        <taxon>Eukaryota</taxon>
        <taxon>Viridiplantae</taxon>
        <taxon>Streptophyta</taxon>
        <taxon>Embryophyta</taxon>
        <taxon>Tracheophyta</taxon>
        <taxon>Spermatophyta</taxon>
        <taxon>Magnoliopsida</taxon>
        <taxon>eudicotyledons</taxon>
        <taxon>Gunneridae</taxon>
        <taxon>Pentapetalae</taxon>
        <taxon>rosids</taxon>
        <taxon>malvids</taxon>
        <taxon>Sapindales</taxon>
        <taxon>Rutaceae</taxon>
        <taxon>Aurantioideae</taxon>
        <taxon>Citrus</taxon>
    </lineage>
</organism>
<name>A0ACB8IK83_CITSI</name>
<evidence type="ECO:0000313" key="1">
    <source>
        <dbReference type="EMBL" id="KAH9697398.1"/>
    </source>
</evidence>
<keyword evidence="2" id="KW-1185">Reference proteome</keyword>
<gene>
    <name evidence="1" type="ORF">KPL71_023589</name>
</gene>
<reference evidence="2" key="1">
    <citation type="journal article" date="2023" name="Hortic. Res.">
        <title>A chromosome-level phased genome enabling allele-level studies in sweet orange: a case study on citrus Huanglongbing tolerance.</title>
        <authorList>
            <person name="Wu B."/>
            <person name="Yu Q."/>
            <person name="Deng Z."/>
            <person name="Duan Y."/>
            <person name="Luo F."/>
            <person name="Gmitter F. Jr."/>
        </authorList>
    </citation>
    <scope>NUCLEOTIDE SEQUENCE [LARGE SCALE GENOMIC DNA]</scope>
    <source>
        <strain evidence="2">cv. Valencia</strain>
    </source>
</reference>
<dbReference type="EMBL" id="CM039177">
    <property type="protein sequence ID" value="KAH9697398.1"/>
    <property type="molecule type" value="Genomic_DNA"/>
</dbReference>
<sequence length="1389" mass="158233">MYPFEREMKTLKDYVCNRYRPEGCIAKSYIAEEALEFCAEYLSNCDIVGLPIGCLIDFSIKRPLRGANIKVVDDTLLAQVHRCVLMNTIEIQTYIDHFQHYRRYGSKRCVHLSRARRKTKEKKKKGLQKEEFSKALVEYNSYGVPVGKGRNDLRSYIGVIGYNNWYQSQWWFKNMSLPKPDIERFTIGGDFSLWRMKMRALFVHQGLESALEEDDLGDASSSVSDEKKRQIQNKAHSTLILSLSNSILREISEEKTALEHIDNFNKIILDLEGVENVKITDEDKAFFLLSSLPKIYEGFVDTMLYGRTTLTLEDVKASLSSKEIQKNNGHEVSNAEGLFARTEKKNQKKKNQSQAKKDDVSVKEKMKKRKCFYCKKQDHYIRDCAEKKRDEKERTGDAAVASEDSSDDGYHSADLLVASNSNIKGQWVLDSGCSFHLCPDKSLFHTYKSVDGGRVLMGNNNVCKIVGMGSVKIEMFDGSVQTLSDVRHAPRLKRNLISLGMLDGMGYSFKSENSGLKIMKGTEMVMKGVKKNGLYVLEGSSVPGSAAMPAVSDVNRTMLWHLRLGHMSIRGMQELSKQGLLCGDNIDELDFCENCIFGKAHRSKFTKGIHVSKQPLDYVHVDLWGPAQVPSLSGGRYFMSVIDDYSRKVWIHILKTKDQALEKFKIWKTLVETQSGFKEWGVRRHKTVRFTPQQNGLAERMNRTLIDKTRCLLINSKLPRSLWAEAVSTASYLVNKSPSSAIGFKTPEELWSGRPGKYEHLRVFGCPAYVHVRQGKLDARAIKGVFVGYPDRVKGYRVWCKEANKCLISRDVQFNEVAMINNSDQATSANDINTSDTQATIETEQGEKIEVELSKDYEDQIQPEAVEAETQDAEVTEGEVPQVTDLQQYQLARDRERRHTRPPARYAYADMVACALMSAEDVAIEEPNSYREAMSSKNSRNWIKAMREEIDSLVRNQTWILVPNPGNRKIVSCKWIFKKKEGIPGVEDSRYKARLVARGFTQKEGIDFNEIFSPVVKHSSIRILLAMVALFDLELEQMDVKTAFLHGNLEEKILMSQPEGFEEQGHEEYVCLLKRSLYGLKQSPRQWYRRFDQFMISNGYSRSKYDSCVYHRIINSGGAVYLLLYVDDILIAGKDLSDIKELKNLLKGEFEMKDLGSAKRILGIDIVRDRIAGTLFLSQSRADIAYAVSVVSRFMSNPGKLHWDAVKWVMRYLKGTLDHSLMYGKSKHEVCEVRGYVDSDFTGDLDRRKSISGYLFMLDSCLISWKATLQHIVALSSTEAEFVVAIEAVKESMWLRGLLNELWLKQKTVEIFCDNQSAIQLIKNQVYHERTKHIDVKLHFIRDEVAKGSVAVIKIHTDINPADMLTKVLPTTKFKFCVNFIGVGSSSSS</sequence>
<dbReference type="Proteomes" id="UP000829398">
    <property type="component" value="Chromosome 8"/>
</dbReference>
<evidence type="ECO:0000313" key="2">
    <source>
        <dbReference type="Proteomes" id="UP000829398"/>
    </source>
</evidence>